<keyword evidence="7" id="KW-0560">Oxidoreductase</keyword>
<dbReference type="InterPro" id="IPR016171">
    <property type="entry name" value="Vanillyl_alc_oxidase_C-sub2"/>
</dbReference>
<evidence type="ECO:0000259" key="11">
    <source>
        <dbReference type="PROSITE" id="PS51387"/>
    </source>
</evidence>
<dbReference type="InterPro" id="IPR016169">
    <property type="entry name" value="FAD-bd_PCMH_sub2"/>
</dbReference>
<dbReference type="Proteomes" id="UP000660729">
    <property type="component" value="Unassembled WGS sequence"/>
</dbReference>
<keyword evidence="13" id="KW-1185">Reference proteome</keyword>
<dbReference type="OrthoDB" id="7786253at2759"/>
<dbReference type="GO" id="GO:0008720">
    <property type="term" value="F:D-lactate dehydrogenase (NAD+) activity"/>
    <property type="evidence" value="ECO:0007669"/>
    <property type="project" value="TreeGrafter"/>
</dbReference>
<dbReference type="EC" id="1.1.2.4" evidence="9"/>
<evidence type="ECO:0000256" key="6">
    <source>
        <dbReference type="ARBA" id="ARBA00022946"/>
    </source>
</evidence>
<comment type="catalytic activity">
    <reaction evidence="10">
        <text>(R)-lactate + 2 Fe(III)-[cytochrome c] = 2 Fe(II)-[cytochrome c] + pyruvate + 2 H(+)</text>
        <dbReference type="Rhea" id="RHEA:13521"/>
        <dbReference type="Rhea" id="RHEA-COMP:10350"/>
        <dbReference type="Rhea" id="RHEA-COMP:14399"/>
        <dbReference type="ChEBI" id="CHEBI:15361"/>
        <dbReference type="ChEBI" id="CHEBI:15378"/>
        <dbReference type="ChEBI" id="CHEBI:16004"/>
        <dbReference type="ChEBI" id="CHEBI:29033"/>
        <dbReference type="ChEBI" id="CHEBI:29034"/>
        <dbReference type="EC" id="1.1.2.4"/>
    </reaction>
</comment>
<evidence type="ECO:0000256" key="5">
    <source>
        <dbReference type="ARBA" id="ARBA00022827"/>
    </source>
</evidence>
<evidence type="ECO:0000313" key="13">
    <source>
        <dbReference type="Proteomes" id="UP000660729"/>
    </source>
</evidence>
<evidence type="ECO:0000256" key="2">
    <source>
        <dbReference type="ARBA" id="ARBA00004173"/>
    </source>
</evidence>
<dbReference type="PANTHER" id="PTHR11748:SF111">
    <property type="entry name" value="D-LACTATE DEHYDROGENASE, MITOCHONDRIAL-RELATED"/>
    <property type="match status" value="1"/>
</dbReference>
<evidence type="ECO:0000256" key="10">
    <source>
        <dbReference type="ARBA" id="ARBA00051436"/>
    </source>
</evidence>
<comment type="cofactor">
    <cofactor evidence="1">
        <name>FAD</name>
        <dbReference type="ChEBI" id="CHEBI:57692"/>
    </cofactor>
</comment>
<dbReference type="FunFam" id="3.30.70.2740:FF:000001">
    <property type="entry name" value="D-lactate dehydrogenase mitochondrial"/>
    <property type="match status" value="1"/>
</dbReference>
<comment type="similarity">
    <text evidence="3">Belongs to the FAD-binding oxidoreductase/transferase type 4 family.</text>
</comment>
<keyword evidence="4" id="KW-0285">Flavoprotein</keyword>
<gene>
    <name evidence="12" type="ORF">HII31_01880</name>
</gene>
<evidence type="ECO:0000256" key="4">
    <source>
        <dbReference type="ARBA" id="ARBA00022630"/>
    </source>
</evidence>
<dbReference type="GO" id="GO:1903457">
    <property type="term" value="P:lactate catabolic process"/>
    <property type="evidence" value="ECO:0007669"/>
    <property type="project" value="TreeGrafter"/>
</dbReference>
<dbReference type="GO" id="GO:0005739">
    <property type="term" value="C:mitochondrion"/>
    <property type="evidence" value="ECO:0007669"/>
    <property type="project" value="UniProtKB-SubCell"/>
</dbReference>
<dbReference type="FunFam" id="1.10.45.10:FF:000001">
    <property type="entry name" value="D-lactate dehydrogenase mitochondrial"/>
    <property type="match status" value="1"/>
</dbReference>
<comment type="caution">
    <text evidence="12">The sequence shown here is derived from an EMBL/GenBank/DDBJ whole genome shotgun (WGS) entry which is preliminary data.</text>
</comment>
<dbReference type="GO" id="GO:0004458">
    <property type="term" value="F:D-lactate dehydrogenase (cytochrome) activity"/>
    <property type="evidence" value="ECO:0007669"/>
    <property type="project" value="UniProtKB-EC"/>
</dbReference>
<evidence type="ECO:0000256" key="3">
    <source>
        <dbReference type="ARBA" id="ARBA00008000"/>
    </source>
</evidence>
<dbReference type="PANTHER" id="PTHR11748">
    <property type="entry name" value="D-LACTATE DEHYDROGENASE"/>
    <property type="match status" value="1"/>
</dbReference>
<accession>A0A8H6VNN6</accession>
<dbReference type="InterPro" id="IPR006094">
    <property type="entry name" value="Oxid_FAD_bind_N"/>
</dbReference>
<proteinExistence type="inferred from homology"/>
<feature type="domain" description="FAD-binding PCMH-type" evidence="11">
    <location>
        <begin position="5"/>
        <end position="183"/>
    </location>
</feature>
<dbReference type="AlphaFoldDB" id="A0A8H6VNN6"/>
<evidence type="ECO:0000256" key="8">
    <source>
        <dbReference type="ARBA" id="ARBA00023128"/>
    </source>
</evidence>
<reference evidence="12" key="1">
    <citation type="submission" date="2020-04" db="EMBL/GenBank/DDBJ databases">
        <title>Draft genome resource of the tomato pathogen Pseudocercospora fuligena.</title>
        <authorList>
            <person name="Zaccaron A."/>
        </authorList>
    </citation>
    <scope>NUCLEOTIDE SEQUENCE</scope>
    <source>
        <strain evidence="12">PF001</strain>
    </source>
</reference>
<protein>
    <recommendedName>
        <fullName evidence="9">D-lactate dehydrogenase (cytochrome)</fullName>
        <ecNumber evidence="9">1.1.2.4</ecNumber>
    </recommendedName>
</protein>
<keyword evidence="5" id="KW-0274">FAD</keyword>
<evidence type="ECO:0000256" key="7">
    <source>
        <dbReference type="ARBA" id="ARBA00023002"/>
    </source>
</evidence>
<dbReference type="InterPro" id="IPR016164">
    <property type="entry name" value="FAD-linked_Oxase-like_C"/>
</dbReference>
<dbReference type="Gene3D" id="3.30.465.10">
    <property type="match status" value="1"/>
</dbReference>
<keyword evidence="6" id="KW-0809">Transit peptide</keyword>
<dbReference type="GO" id="GO:0071949">
    <property type="term" value="F:FAD binding"/>
    <property type="evidence" value="ECO:0007669"/>
    <property type="project" value="InterPro"/>
</dbReference>
<dbReference type="FunFam" id="3.30.465.10:FF:000014">
    <property type="entry name" value="D-lactate dehydrogenase (Cytochrome), putative"/>
    <property type="match status" value="1"/>
</dbReference>
<dbReference type="PROSITE" id="PS51387">
    <property type="entry name" value="FAD_PCMH"/>
    <property type="match status" value="1"/>
</dbReference>
<dbReference type="Gene3D" id="1.10.45.10">
    <property type="entry name" value="Vanillyl-alcohol Oxidase, Chain A, domain 4"/>
    <property type="match status" value="1"/>
</dbReference>
<evidence type="ECO:0000256" key="1">
    <source>
        <dbReference type="ARBA" id="ARBA00001974"/>
    </source>
</evidence>
<dbReference type="SUPFAM" id="SSF56176">
    <property type="entry name" value="FAD-binding/transporter-associated domain-like"/>
    <property type="match status" value="1"/>
</dbReference>
<evidence type="ECO:0000256" key="9">
    <source>
        <dbReference type="ARBA" id="ARBA00038897"/>
    </source>
</evidence>
<dbReference type="Gene3D" id="3.30.70.2740">
    <property type="match status" value="1"/>
</dbReference>
<dbReference type="InterPro" id="IPR036318">
    <property type="entry name" value="FAD-bd_PCMH-like_sf"/>
</dbReference>
<dbReference type="InterPro" id="IPR016166">
    <property type="entry name" value="FAD-bd_PCMH"/>
</dbReference>
<evidence type="ECO:0000313" key="12">
    <source>
        <dbReference type="EMBL" id="KAF7196962.1"/>
    </source>
</evidence>
<dbReference type="InterPro" id="IPR004113">
    <property type="entry name" value="FAD-bd_oxidored_4_C"/>
</dbReference>
<name>A0A8H6VNN6_9PEZI</name>
<dbReference type="Pfam" id="PF01565">
    <property type="entry name" value="FAD_binding_4"/>
    <property type="match status" value="1"/>
</dbReference>
<dbReference type="Pfam" id="PF02913">
    <property type="entry name" value="FAD-oxidase_C"/>
    <property type="match status" value="1"/>
</dbReference>
<comment type="subcellular location">
    <subcellularLocation>
        <location evidence="2">Mitochondrion</location>
    </subcellularLocation>
</comment>
<sequence>MVILQHRQATNGSRVSKSTQQVSEIAKVCNKYKIPMIPYSGGSSLEANFSAPYGGISIDFAHMDKVIEVRPDDLDVTVQPAVGWMSLNEQIRETGLFFPVDPGPTAMIGGMVGTSCSGTNAVRYGTMRDWIINLTVVLVDGTVIKAKRRPRKTAAGYNLNHLFVGSEGTLGIVTEVTLKLTPIPQQTSVAVVTFPTIADAASTAQKVIRAGIPVGAMEIMDEVSMSVVNKVGRTKRQWDERPSLFFKFVGTPTAVKEHAEQVKAIAKSQRSRSFETASNEVHAADLWSARKENLWSMLSLRRPDSGDCVWPTDYAVPISRLPDLIAGSKSSLEKNAIFATCLGHIGDGNFHETILYDASDPAIKKAVVEHVKRVTAMAIEMEGTSTGEHGIGMSKKDDLVEELGEETVDVMRKIKKALDPDGLMNPGKIFD</sequence>
<dbReference type="EMBL" id="JABCIY010000022">
    <property type="protein sequence ID" value="KAF7196962.1"/>
    <property type="molecule type" value="Genomic_DNA"/>
</dbReference>
<dbReference type="SUPFAM" id="SSF55103">
    <property type="entry name" value="FAD-linked oxidases, C-terminal domain"/>
    <property type="match status" value="1"/>
</dbReference>
<keyword evidence="8" id="KW-0496">Mitochondrion</keyword>
<organism evidence="12 13">
    <name type="scientific">Pseudocercospora fuligena</name>
    <dbReference type="NCBI Taxonomy" id="685502"/>
    <lineage>
        <taxon>Eukaryota</taxon>
        <taxon>Fungi</taxon>
        <taxon>Dikarya</taxon>
        <taxon>Ascomycota</taxon>
        <taxon>Pezizomycotina</taxon>
        <taxon>Dothideomycetes</taxon>
        <taxon>Dothideomycetidae</taxon>
        <taxon>Mycosphaerellales</taxon>
        <taxon>Mycosphaerellaceae</taxon>
        <taxon>Pseudocercospora</taxon>
    </lineage>
</organism>